<feature type="compositionally biased region" description="Polar residues" evidence="1">
    <location>
        <begin position="1"/>
        <end position="13"/>
    </location>
</feature>
<name>A0A6J6E839_9ZZZZ</name>
<feature type="region of interest" description="Disordered" evidence="1">
    <location>
        <begin position="1"/>
        <end position="35"/>
    </location>
</feature>
<protein>
    <submittedName>
        <fullName evidence="2">Unannotated protein</fullName>
    </submittedName>
</protein>
<accession>A0A6J6E839</accession>
<feature type="region of interest" description="Disordered" evidence="1">
    <location>
        <begin position="166"/>
        <end position="220"/>
    </location>
</feature>
<feature type="region of interest" description="Disordered" evidence="1">
    <location>
        <begin position="85"/>
        <end position="111"/>
    </location>
</feature>
<feature type="compositionally biased region" description="Polar residues" evidence="1">
    <location>
        <begin position="101"/>
        <end position="111"/>
    </location>
</feature>
<evidence type="ECO:0000256" key="1">
    <source>
        <dbReference type="SAM" id="MobiDB-lite"/>
    </source>
</evidence>
<evidence type="ECO:0000313" key="2">
    <source>
        <dbReference type="EMBL" id="CAB4572327.1"/>
    </source>
</evidence>
<proteinExistence type="predicted"/>
<feature type="compositionally biased region" description="Low complexity" evidence="1">
    <location>
        <begin position="19"/>
        <end position="35"/>
    </location>
</feature>
<organism evidence="2">
    <name type="scientific">freshwater metagenome</name>
    <dbReference type="NCBI Taxonomy" id="449393"/>
    <lineage>
        <taxon>unclassified sequences</taxon>
        <taxon>metagenomes</taxon>
        <taxon>ecological metagenomes</taxon>
    </lineage>
</organism>
<gene>
    <name evidence="2" type="ORF">UFOPK1722_00469</name>
</gene>
<reference evidence="2" key="1">
    <citation type="submission" date="2020-05" db="EMBL/GenBank/DDBJ databases">
        <authorList>
            <person name="Chiriac C."/>
            <person name="Salcher M."/>
            <person name="Ghai R."/>
            <person name="Kavagutti S V."/>
        </authorList>
    </citation>
    <scope>NUCLEOTIDE SEQUENCE</scope>
</reference>
<dbReference type="AlphaFoldDB" id="A0A6J6E839"/>
<feature type="compositionally biased region" description="Basic and acidic residues" evidence="1">
    <location>
        <begin position="188"/>
        <end position="203"/>
    </location>
</feature>
<sequence length="220" mass="23154">MYSGNVSQSQVSPSARAVPGMSSTPSSMPMSHSCCSGVGRAGANPTPQLPITIDVTPWMLLGARMGSHVACPSKCVWMSTNPGVTTRSSASISRRPRPWTRGSTSVMTPSETATSATLGAVPVPSTTEALRMTRSWALMAPFCHPRSVISDRRGTGSVLLAQLGDEHGSGGRVGLPSRTPLGTALLGDRNRGREEHHQHREGADTGPPRSEVGGEREDEQ</sequence>
<dbReference type="EMBL" id="CAEZTS010000028">
    <property type="protein sequence ID" value="CAB4572327.1"/>
    <property type="molecule type" value="Genomic_DNA"/>
</dbReference>